<dbReference type="PANTHER" id="PTHR23259:SF76">
    <property type="entry name" value="TIL DOMAIN-CONTAINING PROTEIN"/>
    <property type="match status" value="1"/>
</dbReference>
<organism evidence="6 7">
    <name type="scientific">Caenorhabditis nigoni</name>
    <dbReference type="NCBI Taxonomy" id="1611254"/>
    <lineage>
        <taxon>Eukaryota</taxon>
        <taxon>Metazoa</taxon>
        <taxon>Ecdysozoa</taxon>
        <taxon>Nematoda</taxon>
        <taxon>Chromadorea</taxon>
        <taxon>Rhabditida</taxon>
        <taxon>Rhabditina</taxon>
        <taxon>Rhabditomorpha</taxon>
        <taxon>Rhabditoidea</taxon>
        <taxon>Rhabditidae</taxon>
        <taxon>Peloderinae</taxon>
        <taxon>Caenorhabditis</taxon>
    </lineage>
</organism>
<keyword evidence="2" id="KW-0722">Serine protease inhibitor</keyword>
<name>A0A2G5VFQ2_9PELO</name>
<feature type="transmembrane region" description="Helical" evidence="4">
    <location>
        <begin position="27"/>
        <end position="54"/>
    </location>
</feature>
<keyword evidence="7" id="KW-1185">Reference proteome</keyword>
<reference evidence="7" key="1">
    <citation type="submission" date="2017-10" db="EMBL/GenBank/DDBJ databases">
        <title>Rapid genome shrinkage in a self-fertile nematode reveals novel sperm competition proteins.</title>
        <authorList>
            <person name="Yin D."/>
            <person name="Schwarz E.M."/>
            <person name="Thomas C.G."/>
            <person name="Felde R.L."/>
            <person name="Korf I.F."/>
            <person name="Cutter A.D."/>
            <person name="Schartner C.M."/>
            <person name="Ralston E.J."/>
            <person name="Meyer B.J."/>
            <person name="Haag E.S."/>
        </authorList>
    </citation>
    <scope>NUCLEOTIDE SEQUENCE [LARGE SCALE GENOMIC DNA]</scope>
    <source>
        <strain evidence="7">JU1422</strain>
    </source>
</reference>
<dbReference type="STRING" id="1611254.A0A2G5VFQ2"/>
<dbReference type="EMBL" id="PDUG01000001">
    <property type="protein sequence ID" value="PIC50605.1"/>
    <property type="molecule type" value="Genomic_DNA"/>
</dbReference>
<proteinExistence type="predicted"/>
<keyword evidence="3" id="KW-1015">Disulfide bond</keyword>
<evidence type="ECO:0000313" key="6">
    <source>
        <dbReference type="EMBL" id="PIC50605.1"/>
    </source>
</evidence>
<gene>
    <name evidence="6" type="primary">Cni-K07A1.6</name>
    <name evidence="6" type="synonym">Cnig_chr_I.g1440</name>
    <name evidence="6" type="ORF">B9Z55_001440</name>
</gene>
<dbReference type="InterPro" id="IPR051368">
    <property type="entry name" value="SerProtInhib-TIL_Domain"/>
</dbReference>
<evidence type="ECO:0000259" key="5">
    <source>
        <dbReference type="Pfam" id="PF01826"/>
    </source>
</evidence>
<dbReference type="Pfam" id="PF01826">
    <property type="entry name" value="TIL"/>
    <property type="match status" value="1"/>
</dbReference>
<comment type="caution">
    <text evidence="6">The sequence shown here is derived from an EMBL/GenBank/DDBJ whole genome shotgun (WGS) entry which is preliminary data.</text>
</comment>
<protein>
    <recommendedName>
        <fullName evidence="5">TIL domain-containing protein</fullName>
    </recommendedName>
</protein>
<keyword evidence="4" id="KW-1133">Transmembrane helix</keyword>
<evidence type="ECO:0000256" key="4">
    <source>
        <dbReference type="SAM" id="Phobius"/>
    </source>
</evidence>
<accession>A0A2G5VFQ2</accession>
<evidence type="ECO:0000256" key="3">
    <source>
        <dbReference type="ARBA" id="ARBA00023157"/>
    </source>
</evidence>
<keyword evidence="1" id="KW-0646">Protease inhibitor</keyword>
<dbReference type="Gene3D" id="2.10.25.10">
    <property type="entry name" value="Laminin"/>
    <property type="match status" value="1"/>
</dbReference>
<dbReference type="OrthoDB" id="5794067at2759"/>
<dbReference type="GO" id="GO:0004867">
    <property type="term" value="F:serine-type endopeptidase inhibitor activity"/>
    <property type="evidence" value="ECO:0007669"/>
    <property type="project" value="UniProtKB-KW"/>
</dbReference>
<dbReference type="SUPFAM" id="SSF57567">
    <property type="entry name" value="Serine protease inhibitors"/>
    <property type="match status" value="1"/>
</dbReference>
<dbReference type="Proteomes" id="UP000230233">
    <property type="component" value="Chromosome I"/>
</dbReference>
<feature type="domain" description="TIL" evidence="5">
    <location>
        <begin position="74"/>
        <end position="131"/>
    </location>
</feature>
<evidence type="ECO:0000256" key="1">
    <source>
        <dbReference type="ARBA" id="ARBA00022690"/>
    </source>
</evidence>
<sequence>MTNSITLFSNVFERKSPLKVSWLKEQISVIAFFFVAMRFTVFTISLLFLLAVYVQARDSDIDDEAYETEKVSYCPRREKWYKCGNGCERSCTNPTLSPKCGRPCIPHMCRCKKGYIRDNQGSGRCVQPHECKKWGK</sequence>
<dbReference type="PANTHER" id="PTHR23259">
    <property type="entry name" value="RIDDLE"/>
    <property type="match status" value="1"/>
</dbReference>
<dbReference type="InterPro" id="IPR036084">
    <property type="entry name" value="Ser_inhib-like_sf"/>
</dbReference>
<dbReference type="AlphaFoldDB" id="A0A2G5VFQ2"/>
<keyword evidence="4" id="KW-0472">Membrane</keyword>
<evidence type="ECO:0000313" key="7">
    <source>
        <dbReference type="Proteomes" id="UP000230233"/>
    </source>
</evidence>
<keyword evidence="4" id="KW-0812">Transmembrane</keyword>
<evidence type="ECO:0000256" key="2">
    <source>
        <dbReference type="ARBA" id="ARBA00022900"/>
    </source>
</evidence>
<dbReference type="CDD" id="cd19941">
    <property type="entry name" value="TIL"/>
    <property type="match status" value="1"/>
</dbReference>
<dbReference type="InterPro" id="IPR002919">
    <property type="entry name" value="TIL_dom"/>
</dbReference>